<evidence type="ECO:0000313" key="9">
    <source>
        <dbReference type="EMBL" id="TVZ00912.1"/>
    </source>
</evidence>
<comment type="similarity">
    <text evidence="7">Belongs to the binding-protein-dependent transport system permease family.</text>
</comment>
<evidence type="ECO:0000256" key="6">
    <source>
        <dbReference type="ARBA" id="ARBA00023136"/>
    </source>
</evidence>
<dbReference type="SUPFAM" id="SSF161098">
    <property type="entry name" value="MetI-like"/>
    <property type="match status" value="1"/>
</dbReference>
<keyword evidence="3" id="KW-1003">Cell membrane</keyword>
<comment type="subcellular location">
    <subcellularLocation>
        <location evidence="1 7">Cell membrane</location>
        <topology evidence="1 7">Multi-pass membrane protein</topology>
    </subcellularLocation>
</comment>
<dbReference type="PANTHER" id="PTHR43386:SF1">
    <property type="entry name" value="D,D-DIPEPTIDE TRANSPORT SYSTEM PERMEASE PROTEIN DDPC-RELATED"/>
    <property type="match status" value="1"/>
</dbReference>
<accession>A0A6P2BPG7</accession>
<dbReference type="GO" id="GO:0005886">
    <property type="term" value="C:plasma membrane"/>
    <property type="evidence" value="ECO:0007669"/>
    <property type="project" value="UniProtKB-SubCell"/>
</dbReference>
<dbReference type="InterPro" id="IPR035906">
    <property type="entry name" value="MetI-like_sf"/>
</dbReference>
<feature type="transmembrane region" description="Helical" evidence="7">
    <location>
        <begin position="252"/>
        <end position="279"/>
    </location>
</feature>
<dbReference type="OrthoDB" id="9812701at2"/>
<keyword evidence="4 7" id="KW-0812">Transmembrane</keyword>
<dbReference type="PANTHER" id="PTHR43386">
    <property type="entry name" value="OLIGOPEPTIDE TRANSPORT SYSTEM PERMEASE PROTEIN APPC"/>
    <property type="match status" value="1"/>
</dbReference>
<name>A0A6P2BPG7_9ACTN</name>
<evidence type="ECO:0000256" key="5">
    <source>
        <dbReference type="ARBA" id="ARBA00022989"/>
    </source>
</evidence>
<dbReference type="InterPro" id="IPR000515">
    <property type="entry name" value="MetI-like"/>
</dbReference>
<evidence type="ECO:0000256" key="7">
    <source>
        <dbReference type="RuleBase" id="RU363032"/>
    </source>
</evidence>
<keyword evidence="6 7" id="KW-0472">Membrane</keyword>
<dbReference type="InterPro" id="IPR025966">
    <property type="entry name" value="OppC_N"/>
</dbReference>
<evidence type="ECO:0000256" key="1">
    <source>
        <dbReference type="ARBA" id="ARBA00004651"/>
    </source>
</evidence>
<dbReference type="InterPro" id="IPR050366">
    <property type="entry name" value="BP-dependent_transpt_permease"/>
</dbReference>
<organism evidence="9 10">
    <name type="scientific">Trebonia kvetii</name>
    <dbReference type="NCBI Taxonomy" id="2480626"/>
    <lineage>
        <taxon>Bacteria</taxon>
        <taxon>Bacillati</taxon>
        <taxon>Actinomycetota</taxon>
        <taxon>Actinomycetes</taxon>
        <taxon>Streptosporangiales</taxon>
        <taxon>Treboniaceae</taxon>
        <taxon>Trebonia</taxon>
    </lineage>
</organism>
<feature type="transmembrane region" description="Helical" evidence="7">
    <location>
        <begin position="192"/>
        <end position="213"/>
    </location>
</feature>
<dbReference type="CDD" id="cd06261">
    <property type="entry name" value="TM_PBP2"/>
    <property type="match status" value="1"/>
</dbReference>
<feature type="transmembrane region" description="Helical" evidence="7">
    <location>
        <begin position="123"/>
        <end position="147"/>
    </location>
</feature>
<feature type="transmembrane region" description="Helical" evidence="7">
    <location>
        <begin position="159"/>
        <end position="180"/>
    </location>
</feature>
<dbReference type="Pfam" id="PF00528">
    <property type="entry name" value="BPD_transp_1"/>
    <property type="match status" value="1"/>
</dbReference>
<protein>
    <submittedName>
        <fullName evidence="9">ABC transporter permease</fullName>
    </submittedName>
</protein>
<dbReference type="Pfam" id="PF12911">
    <property type="entry name" value="OppC_N"/>
    <property type="match status" value="1"/>
</dbReference>
<dbReference type="Gene3D" id="1.10.3720.10">
    <property type="entry name" value="MetI-like"/>
    <property type="match status" value="1"/>
</dbReference>
<evidence type="ECO:0000256" key="3">
    <source>
        <dbReference type="ARBA" id="ARBA00022475"/>
    </source>
</evidence>
<feature type="transmembrane region" description="Helical" evidence="7">
    <location>
        <begin position="299"/>
        <end position="320"/>
    </location>
</feature>
<reference evidence="9 10" key="1">
    <citation type="submission" date="2018-11" db="EMBL/GenBank/DDBJ databases">
        <title>Trebonia kvetii gen.nov., sp.nov., a novel acidophilic actinobacterium, and proposal of the new actinobacterial family Treboniaceae fam. nov.</title>
        <authorList>
            <person name="Rapoport D."/>
            <person name="Sagova-Mareckova M."/>
            <person name="Sedlacek I."/>
            <person name="Provaznik J."/>
            <person name="Kralova S."/>
            <person name="Pavlinic D."/>
            <person name="Benes V."/>
            <person name="Kopecky J."/>
        </authorList>
    </citation>
    <scope>NUCLEOTIDE SEQUENCE [LARGE SCALE GENOMIC DNA]</scope>
    <source>
        <strain evidence="9 10">15Tr583</strain>
    </source>
</reference>
<evidence type="ECO:0000256" key="2">
    <source>
        <dbReference type="ARBA" id="ARBA00022448"/>
    </source>
</evidence>
<evidence type="ECO:0000313" key="10">
    <source>
        <dbReference type="Proteomes" id="UP000460272"/>
    </source>
</evidence>
<feature type="transmembrane region" description="Helical" evidence="7">
    <location>
        <begin position="44"/>
        <end position="71"/>
    </location>
</feature>
<gene>
    <name evidence="9" type="ORF">EAS64_35405</name>
</gene>
<proteinExistence type="inferred from homology"/>
<dbReference type="AlphaFoldDB" id="A0A6P2BPG7"/>
<evidence type="ECO:0000259" key="8">
    <source>
        <dbReference type="PROSITE" id="PS50928"/>
    </source>
</evidence>
<dbReference type="EMBL" id="RPFW01000008">
    <property type="protein sequence ID" value="TVZ00912.1"/>
    <property type="molecule type" value="Genomic_DNA"/>
</dbReference>
<dbReference type="PROSITE" id="PS50928">
    <property type="entry name" value="ABC_TM1"/>
    <property type="match status" value="1"/>
</dbReference>
<evidence type="ECO:0000256" key="4">
    <source>
        <dbReference type="ARBA" id="ARBA00022692"/>
    </source>
</evidence>
<dbReference type="GO" id="GO:0055085">
    <property type="term" value="P:transmembrane transport"/>
    <property type="evidence" value="ECO:0007669"/>
    <property type="project" value="InterPro"/>
</dbReference>
<dbReference type="Proteomes" id="UP000460272">
    <property type="component" value="Unassembled WGS sequence"/>
</dbReference>
<keyword evidence="10" id="KW-1185">Reference proteome</keyword>
<comment type="caution">
    <text evidence="9">The sequence shown here is derived from an EMBL/GenBank/DDBJ whole genome shotgun (WGS) entry which is preliminary data.</text>
</comment>
<sequence length="333" mass="35571">MSGGELEVVVSGSPAPAEPLGEVKAIEGRSLWQIAWRRLKKDKVAMAGGVICLLLALIAVFAGQLSALYGYDWKTQSPNLLDQTTTMPVGPFGGASGNHWLGLTPVLGQDVLAGLLYGARTSLIISSLATLLSLVLGVSLGLIAGYARGWRDTVIARTMDMLLAFPTLLFSIALLSVFSIVPSFLGLTGVPLRFGVIIFVLGFFGFPYIGRIVRGQVLSLREKEFVDAARSLGASNFRIMTREIMPNLVGPILVYTTLTIPNYILGEAGLSFLGVGVTYPTASWGQMLSDAGSYFEIDPTYLVAPGLTIFIAVMAFNLFGDGLRDALDPKSTR</sequence>
<feature type="domain" description="ABC transmembrane type-1" evidence="8">
    <location>
        <begin position="119"/>
        <end position="320"/>
    </location>
</feature>
<keyword evidence="2 7" id="KW-0813">Transport</keyword>
<keyword evidence="5 7" id="KW-1133">Transmembrane helix</keyword>